<dbReference type="EMBL" id="WHOE01000135">
    <property type="protein sequence ID" value="MPW15166.1"/>
    <property type="molecule type" value="Genomic_DNA"/>
</dbReference>
<dbReference type="Gene3D" id="3.10.450.40">
    <property type="match status" value="2"/>
</dbReference>
<feature type="domain" description="PepSY" evidence="3">
    <location>
        <begin position="69"/>
        <end position="124"/>
    </location>
</feature>
<gene>
    <name evidence="4" type="ORF">GDZ32_10445</name>
</gene>
<organism evidence="4 5">
    <name type="scientific">Lactobacillus helveticus</name>
    <name type="common">Lactobacillus suntoryeus</name>
    <dbReference type="NCBI Taxonomy" id="1587"/>
    <lineage>
        <taxon>Bacteria</taxon>
        <taxon>Bacillati</taxon>
        <taxon>Bacillota</taxon>
        <taxon>Bacilli</taxon>
        <taxon>Lactobacillales</taxon>
        <taxon>Lactobacillaceae</taxon>
        <taxon>Lactobacillus</taxon>
    </lineage>
</organism>
<evidence type="ECO:0000313" key="4">
    <source>
        <dbReference type="EMBL" id="MPW15166.1"/>
    </source>
</evidence>
<evidence type="ECO:0000256" key="2">
    <source>
        <dbReference type="SAM" id="SignalP"/>
    </source>
</evidence>
<dbReference type="InterPro" id="IPR025711">
    <property type="entry name" value="PepSY"/>
</dbReference>
<accession>A0A6A7K3T2</accession>
<feature type="chain" id="PRO_5025520290" description="PepSY domain-containing protein" evidence="2">
    <location>
        <begin position="32"/>
        <end position="214"/>
    </location>
</feature>
<evidence type="ECO:0000313" key="5">
    <source>
        <dbReference type="Proteomes" id="UP000430466"/>
    </source>
</evidence>
<feature type="domain" description="PepSY" evidence="3">
    <location>
        <begin position="147"/>
        <end position="205"/>
    </location>
</feature>
<keyword evidence="2" id="KW-0732">Signal</keyword>
<evidence type="ECO:0000259" key="3">
    <source>
        <dbReference type="Pfam" id="PF03413"/>
    </source>
</evidence>
<comment type="caution">
    <text evidence="4">The sequence shown here is derived from an EMBL/GenBank/DDBJ whole genome shotgun (WGS) entry which is preliminary data.</text>
</comment>
<feature type="compositionally biased region" description="Basic and acidic residues" evidence="1">
    <location>
        <begin position="32"/>
        <end position="48"/>
    </location>
</feature>
<reference evidence="4 5" key="1">
    <citation type="submission" date="2019-10" db="EMBL/GenBank/DDBJ databases">
        <title>Draft genome sequences of Lactobacillus strains.</title>
        <authorList>
            <person name="Cho G.-S."/>
            <person name="Fagbemigun O."/>
            <person name="Brinks E."/>
            <person name="Franz C.M.A.P."/>
        </authorList>
    </citation>
    <scope>NUCLEOTIDE SEQUENCE [LARGE SCALE GENOMIC DNA]</scope>
    <source>
        <strain evidence="4 5">313</strain>
    </source>
</reference>
<feature type="region of interest" description="Disordered" evidence="1">
    <location>
        <begin position="32"/>
        <end position="61"/>
    </location>
</feature>
<dbReference type="AlphaFoldDB" id="A0A6A7K3T2"/>
<evidence type="ECO:0000256" key="1">
    <source>
        <dbReference type="SAM" id="MobiDB-lite"/>
    </source>
</evidence>
<dbReference type="Pfam" id="PF03413">
    <property type="entry name" value="PepSY"/>
    <property type="match status" value="2"/>
</dbReference>
<proteinExistence type="predicted"/>
<protein>
    <recommendedName>
        <fullName evidence="3">PepSY domain-containing protein</fullName>
    </recommendedName>
</protein>
<feature type="signal peptide" evidence="2">
    <location>
        <begin position="1"/>
        <end position="31"/>
    </location>
</feature>
<dbReference type="Proteomes" id="UP000430466">
    <property type="component" value="Unassembled WGS sequence"/>
</dbReference>
<sequence length="214" mass="23897">MSRRMRMNKLTKLTAGAALIGALAIGTVACSNDDHSESTQSSKVEKSKKSTKKAVKQNETKLKRAKIDLSQKDALDKFDAKYPTKQIKSIDLKQENGTYVYEIDGFDNTNEYTATIDADNGKVLQSHSEKLDVDDRHQKALDLNSVISRDEATKIAEKHADGVSKEWNLELDEDDGKAYWDVEVSDGTKSTEVKINATNKDVVKTDRDHDNDDD</sequence>
<name>A0A6A7K3T2_LACHE</name>
<dbReference type="PROSITE" id="PS51257">
    <property type="entry name" value="PROKAR_LIPOPROTEIN"/>
    <property type="match status" value="1"/>
</dbReference>